<organism evidence="2 3">
    <name type="scientific">Nitrospirillum iridis</name>
    <dbReference type="NCBI Taxonomy" id="765888"/>
    <lineage>
        <taxon>Bacteria</taxon>
        <taxon>Pseudomonadati</taxon>
        <taxon>Pseudomonadota</taxon>
        <taxon>Alphaproteobacteria</taxon>
        <taxon>Rhodospirillales</taxon>
        <taxon>Azospirillaceae</taxon>
        <taxon>Nitrospirillum</taxon>
    </lineage>
</organism>
<dbReference type="Proteomes" id="UP000539175">
    <property type="component" value="Unassembled WGS sequence"/>
</dbReference>
<evidence type="ECO:0000313" key="3">
    <source>
        <dbReference type="Proteomes" id="UP000539175"/>
    </source>
</evidence>
<dbReference type="EMBL" id="JACIIZ010000027">
    <property type="protein sequence ID" value="MBB6255216.1"/>
    <property type="molecule type" value="Genomic_DNA"/>
</dbReference>
<feature type="transmembrane region" description="Helical" evidence="1">
    <location>
        <begin position="6"/>
        <end position="23"/>
    </location>
</feature>
<sequence length="279" mass="29930">MDWKIGGAIAFGAVIGWYLYFINRYRKGDVSLGDITTVIGVIGGAAVLSVFDKGTDVFGAYGVGLAVGFFGYFLVLIFLVRRSSGFNFDYFIDGRRPNPPGGWGFGPDSQQPVHPMTGLLHSTGVNSTQSFHLGQALPSQMPITSSLDVNASSSIDYYENNLIFAQSKADRVNRAKALLSAGAIYPRGCSEFVCAVLAIPYRQANDLMGNAPSTIGTGPIYIDLEPGDIAGWVAEAGSGHVAVYIGEGPDCVFIDVREPGAKPRSKNGYYNHEMFKAPF</sequence>
<proteinExistence type="predicted"/>
<feature type="transmembrane region" description="Helical" evidence="1">
    <location>
        <begin position="57"/>
        <end position="80"/>
    </location>
</feature>
<evidence type="ECO:0000313" key="2">
    <source>
        <dbReference type="EMBL" id="MBB6255216.1"/>
    </source>
</evidence>
<name>A0A7X0B683_9PROT</name>
<protein>
    <submittedName>
        <fullName evidence="2">Uncharacterized protein</fullName>
    </submittedName>
</protein>
<comment type="caution">
    <text evidence="2">The sequence shown here is derived from an EMBL/GenBank/DDBJ whole genome shotgun (WGS) entry which is preliminary data.</text>
</comment>
<accession>A0A7X0B683</accession>
<reference evidence="2 3" key="1">
    <citation type="submission" date="2020-08" db="EMBL/GenBank/DDBJ databases">
        <title>Genomic Encyclopedia of Type Strains, Phase IV (KMG-IV): sequencing the most valuable type-strain genomes for metagenomic binning, comparative biology and taxonomic classification.</title>
        <authorList>
            <person name="Goeker M."/>
        </authorList>
    </citation>
    <scope>NUCLEOTIDE SEQUENCE [LARGE SCALE GENOMIC DNA]</scope>
    <source>
        <strain evidence="2 3">DSM 22198</strain>
    </source>
</reference>
<keyword evidence="1" id="KW-0812">Transmembrane</keyword>
<feature type="transmembrane region" description="Helical" evidence="1">
    <location>
        <begin position="30"/>
        <end position="51"/>
    </location>
</feature>
<gene>
    <name evidence="2" type="ORF">FHS74_005815</name>
</gene>
<keyword evidence="3" id="KW-1185">Reference proteome</keyword>
<dbReference type="AlphaFoldDB" id="A0A7X0B683"/>
<dbReference type="RefSeq" id="WP_184807731.1">
    <property type="nucleotide sequence ID" value="NZ_JACIIZ010000027.1"/>
</dbReference>
<keyword evidence="1" id="KW-0472">Membrane</keyword>
<evidence type="ECO:0000256" key="1">
    <source>
        <dbReference type="SAM" id="Phobius"/>
    </source>
</evidence>
<keyword evidence="1" id="KW-1133">Transmembrane helix</keyword>